<dbReference type="SUPFAM" id="SSF109604">
    <property type="entry name" value="HD-domain/PDEase-like"/>
    <property type="match status" value="1"/>
</dbReference>
<dbReference type="InterPro" id="IPR003607">
    <property type="entry name" value="HD/PDEase_dom"/>
</dbReference>
<feature type="domain" description="HD" evidence="1">
    <location>
        <begin position="28"/>
        <end position="129"/>
    </location>
</feature>
<dbReference type="STRING" id="1313296.SAMN05661091_3244"/>
<dbReference type="Gene3D" id="1.10.472.50">
    <property type="entry name" value="HD-domain/PDEase-like"/>
    <property type="match status" value="1"/>
</dbReference>
<dbReference type="Pfam" id="PF01966">
    <property type="entry name" value="HD"/>
    <property type="match status" value="1"/>
</dbReference>
<name>A0A1X7HG43_9BACL</name>
<dbReference type="Pfam" id="PF08874">
    <property type="entry name" value="DUF1835"/>
    <property type="match status" value="1"/>
</dbReference>
<dbReference type="Pfam" id="PF12395">
    <property type="entry name" value="DUF3658"/>
    <property type="match status" value="1"/>
</dbReference>
<dbReference type="RefSeq" id="WP_208914120.1">
    <property type="nucleotide sequence ID" value="NZ_LT840184.1"/>
</dbReference>
<gene>
    <name evidence="2" type="ORF">SAMN05661091_3244</name>
</gene>
<reference evidence="2 3" key="1">
    <citation type="submission" date="2017-04" db="EMBL/GenBank/DDBJ databases">
        <authorList>
            <person name="Afonso C.L."/>
            <person name="Miller P.J."/>
            <person name="Scott M.A."/>
            <person name="Spackman E."/>
            <person name="Goraichik I."/>
            <person name="Dimitrov K.M."/>
            <person name="Suarez D.L."/>
            <person name="Swayne D.E."/>
        </authorList>
    </citation>
    <scope>NUCLEOTIDE SEQUENCE [LARGE SCALE GENOMIC DNA]</scope>
    <source>
        <strain evidence="2 3">N3/975</strain>
    </source>
</reference>
<dbReference type="AlphaFoldDB" id="A0A1X7HG43"/>
<dbReference type="PANTHER" id="PTHR33594">
    <property type="entry name" value="SUPERFAMILY HYDROLASE, PUTATIVE (AFU_ORTHOLOGUE AFUA_1G03035)-RELATED"/>
    <property type="match status" value="1"/>
</dbReference>
<keyword evidence="3" id="KW-1185">Reference proteome</keyword>
<sequence length="589" mass="66886">MSNQHDEVLKQARLFVRKELEHDSSGHDWWHIVRVTRTAKMLAMTEGADEYICELSALLHDIADEKLNESKEAGMNKVLNWLMQVGVALDVQEHVLDIIATMSFGNRAGEPPATLEGRIVQDADRLDALGAIGISRTFAYSGWKGQAIYDPELKPRDSFTREEYRSGRSTAINHFYEKLLKLKSMMNTDTARVLAEDRHERMKQFLWSFDSEWGLANESYIEESLKFRGELQRVHIVFDASSLGSLRMTLRDHPGEVPVMLEDDLMVGPLPDVSDPQGAADRMSWFRERSSGTEERDELMDTLMKAAFAWKSMPDQLAKFPLVIWVGGSASEQTGLRRLIATLPRETHVSVIHTTDALSSETVQYSHTGEIVHSKLALLLGSEQVLTLQAKDDLAQDWFRLTKEQGTLRVLKDKKLQTVPESYFDRNILEAALELGALDGTFKKSARIIGQVIGYSEQRVSDSFIEYRVRELIHDGLLDYEGELTGMRYYSISLNEKGVKAAGGSSNPRSAQYAILKSALEGLGETHFEEKTMVDELRKLVYNESDQNVEQDDLRAQLVEIIDSYQKHFEKRVELLDVLANMTQRYSNQ</sequence>
<dbReference type="PANTHER" id="PTHR33594:SF1">
    <property type="entry name" value="HD_PDEASE DOMAIN-CONTAINING PROTEIN"/>
    <property type="match status" value="1"/>
</dbReference>
<dbReference type="Proteomes" id="UP000192940">
    <property type="component" value="Chromosome I"/>
</dbReference>
<dbReference type="CDD" id="cd00077">
    <property type="entry name" value="HDc"/>
    <property type="match status" value="1"/>
</dbReference>
<dbReference type="EMBL" id="LT840184">
    <property type="protein sequence ID" value="SMF86003.1"/>
    <property type="molecule type" value="Genomic_DNA"/>
</dbReference>
<dbReference type="InterPro" id="IPR014973">
    <property type="entry name" value="DUF1835"/>
</dbReference>
<dbReference type="Gene3D" id="1.20.58.1910">
    <property type="match status" value="1"/>
</dbReference>
<protein>
    <recommendedName>
        <fullName evidence="1">HD domain-containing protein</fullName>
    </recommendedName>
</protein>
<evidence type="ECO:0000313" key="2">
    <source>
        <dbReference type="EMBL" id="SMF86003.1"/>
    </source>
</evidence>
<dbReference type="PROSITE" id="PS51831">
    <property type="entry name" value="HD"/>
    <property type="match status" value="1"/>
</dbReference>
<dbReference type="SMART" id="SM00471">
    <property type="entry name" value="HDc"/>
    <property type="match status" value="1"/>
</dbReference>
<accession>A0A1X7HG43</accession>
<organism evidence="2 3">
    <name type="scientific">Paenibacillus uliginis N3/975</name>
    <dbReference type="NCBI Taxonomy" id="1313296"/>
    <lineage>
        <taxon>Bacteria</taxon>
        <taxon>Bacillati</taxon>
        <taxon>Bacillota</taxon>
        <taxon>Bacilli</taxon>
        <taxon>Bacillales</taxon>
        <taxon>Paenibacillaceae</taxon>
        <taxon>Paenibacillus</taxon>
    </lineage>
</organism>
<proteinExistence type="predicted"/>
<dbReference type="InterPro" id="IPR006674">
    <property type="entry name" value="HD_domain"/>
</dbReference>
<dbReference type="InterPro" id="IPR022123">
    <property type="entry name" value="DUF3658"/>
</dbReference>
<evidence type="ECO:0000313" key="3">
    <source>
        <dbReference type="Proteomes" id="UP000192940"/>
    </source>
</evidence>
<evidence type="ECO:0000259" key="1">
    <source>
        <dbReference type="PROSITE" id="PS51831"/>
    </source>
</evidence>